<dbReference type="SUPFAM" id="SSF54427">
    <property type="entry name" value="NTF2-like"/>
    <property type="match status" value="1"/>
</dbReference>
<dbReference type="PANTHER" id="PTHR38436:SF1">
    <property type="entry name" value="ESTER CYCLASE"/>
    <property type="match status" value="1"/>
</dbReference>
<evidence type="ECO:0000313" key="3">
    <source>
        <dbReference type="Proteomes" id="UP001193501"/>
    </source>
</evidence>
<keyword evidence="1" id="KW-0732">Signal</keyword>
<name>A0AAE4YEP6_9RHOB</name>
<dbReference type="GO" id="GO:0030638">
    <property type="term" value="P:polyketide metabolic process"/>
    <property type="evidence" value="ECO:0007669"/>
    <property type="project" value="InterPro"/>
</dbReference>
<gene>
    <name evidence="2" type="ORF">GV832_20725</name>
</gene>
<protein>
    <submittedName>
        <fullName evidence="2">Polyketide cyclase</fullName>
    </submittedName>
</protein>
<evidence type="ECO:0000313" key="2">
    <source>
        <dbReference type="EMBL" id="NBZ90011.1"/>
    </source>
</evidence>
<reference evidence="2" key="1">
    <citation type="submission" date="2020-01" db="EMBL/GenBank/DDBJ databases">
        <authorList>
            <person name="Chen W.-M."/>
        </authorList>
    </citation>
    <scope>NUCLEOTIDE SEQUENCE</scope>
    <source>
        <strain evidence="2">CYK-10</strain>
    </source>
</reference>
<proteinExistence type="predicted"/>
<dbReference type="InterPro" id="IPR009959">
    <property type="entry name" value="Cyclase_SnoaL-like"/>
</dbReference>
<dbReference type="PANTHER" id="PTHR38436">
    <property type="entry name" value="POLYKETIDE CYCLASE SNOAL-LIKE DOMAIN"/>
    <property type="match status" value="1"/>
</dbReference>
<accession>A0AAE4YEP6</accession>
<sequence>MKLKSFALVTLMALPFAAQADDASDLERYRTAEKLGQQHLATFDTLDFDVFTGQKWDRLKESHGQNVRVHWPDGRVTDGIDAHIADLQYMFSFAPDTRILEHPIKLQDGEWTSVVGYMEGTFSQPMKLADGTEIAPTGKAYRIAMSTVSHWAEDGTMDEEYLFWDNQAFMAQIGLGQ</sequence>
<dbReference type="AlphaFoldDB" id="A0AAE4YEP6"/>
<dbReference type="RefSeq" id="WP_168776800.1">
    <property type="nucleotide sequence ID" value="NZ_JAABNR010000044.1"/>
</dbReference>
<organism evidence="2 3">
    <name type="scientific">Stagnihabitans tardus</name>
    <dbReference type="NCBI Taxonomy" id="2699202"/>
    <lineage>
        <taxon>Bacteria</taxon>
        <taxon>Pseudomonadati</taxon>
        <taxon>Pseudomonadota</taxon>
        <taxon>Alphaproteobacteria</taxon>
        <taxon>Rhodobacterales</taxon>
        <taxon>Paracoccaceae</taxon>
        <taxon>Stagnihabitans</taxon>
    </lineage>
</organism>
<dbReference type="InterPro" id="IPR032710">
    <property type="entry name" value="NTF2-like_dom_sf"/>
</dbReference>
<feature type="signal peptide" evidence="1">
    <location>
        <begin position="1"/>
        <end position="20"/>
    </location>
</feature>
<dbReference type="Gene3D" id="3.10.450.50">
    <property type="match status" value="1"/>
</dbReference>
<dbReference type="Proteomes" id="UP001193501">
    <property type="component" value="Unassembled WGS sequence"/>
</dbReference>
<keyword evidence="3" id="KW-1185">Reference proteome</keyword>
<feature type="chain" id="PRO_5042157101" evidence="1">
    <location>
        <begin position="21"/>
        <end position="177"/>
    </location>
</feature>
<dbReference type="Pfam" id="PF07366">
    <property type="entry name" value="SnoaL"/>
    <property type="match status" value="1"/>
</dbReference>
<dbReference type="EMBL" id="JAABNR010000044">
    <property type="protein sequence ID" value="NBZ90011.1"/>
    <property type="molecule type" value="Genomic_DNA"/>
</dbReference>
<comment type="caution">
    <text evidence="2">The sequence shown here is derived from an EMBL/GenBank/DDBJ whole genome shotgun (WGS) entry which is preliminary data.</text>
</comment>
<evidence type="ECO:0000256" key="1">
    <source>
        <dbReference type="SAM" id="SignalP"/>
    </source>
</evidence>